<accession>A0A081KCQ9</accession>
<evidence type="ECO:0000313" key="2">
    <source>
        <dbReference type="Proteomes" id="UP000027997"/>
    </source>
</evidence>
<dbReference type="InterPro" id="IPR011990">
    <property type="entry name" value="TPR-like_helical_dom_sf"/>
</dbReference>
<dbReference type="Proteomes" id="UP000027997">
    <property type="component" value="Unassembled WGS sequence"/>
</dbReference>
<comment type="caution">
    <text evidence="1">The sequence shown here is derived from an EMBL/GenBank/DDBJ whole genome shotgun (WGS) entry which is preliminary data.</text>
</comment>
<reference evidence="1 2" key="1">
    <citation type="submission" date="2014-06" db="EMBL/GenBank/DDBJ databases">
        <title>Whole Genome Sequences of Three Symbiotic Endozoicomonas Bacteria.</title>
        <authorList>
            <person name="Neave M.J."/>
            <person name="Apprill A."/>
            <person name="Voolstra C.R."/>
        </authorList>
    </citation>
    <scope>NUCLEOTIDE SEQUENCE [LARGE SCALE GENOMIC DNA]</scope>
    <source>
        <strain evidence="1 2">DSM 22380</strain>
    </source>
</reference>
<keyword evidence="2" id="KW-1185">Reference proteome</keyword>
<dbReference type="Gene3D" id="1.25.40.10">
    <property type="entry name" value="Tetratricopeptide repeat domain"/>
    <property type="match status" value="1"/>
</dbReference>
<dbReference type="EMBL" id="JOJP01000001">
    <property type="protein sequence ID" value="KEI71935.1"/>
    <property type="molecule type" value="Genomic_DNA"/>
</dbReference>
<sequence length="1058" mass="116141">RIAAKVSDTLTVTTGQTGIVLDKGTALTKTPDGYALNLPGLTIDSPDGHGPIQLSEITVAFQPQPLTFIQEGQQSTPVVALASLNGTLTYPLAGGQSVTTDIKIHDLEIMAKAAWGEILETLSEGRSTTIDPRNMTFKPEDLRVNSQSITVGLHRDAARAVARVVLIHNESSVLDEASNLLEEAIAKKWLFPVHIGCNILLVKGDEELPFAAHVDQLKMELTDVSTASESPDCKPTLTIDANHTELHLQQGSDLAREMAKELSTKDPLSALTGLSSETDNRMKPELHSQQLTINLRNLHGEVSQSLTQNSSSHDVHQKLLTQNRHAKVNIQTVSFINEGLPACVFQLNGLNCHIKQDQQKSVTVNASSHSGELDLKSEILPLPTEMSASILNGQASAGYTDLNINLKRPADGAYLETDVTAVSMTAKVKDTLNVGDLKSGASFPNEMTMQASGTLFHCDKDKVFVSPQLQFSGNSNAVIIKDGLPIPFYLKTDAQIKDASYIQFSNKSSFSGNKNTTRVVSGGDYSIKDTIIGPAKINLLNLSMDKNLNGHFKADKASVDLDKTLQIMGKNKPVSWYTKLFLKKKKLACSLETPIYEGNIDLKRLKIKKLKFTPTTRASLLDRIICKALNWFICPILKHYCKLSTKLRPTSKKGKQKNQRNLIPVLSIKVGPFRARFDLPIPTSMIDHHSRRLSIAGALHEYGIQLIRPGYMELITSQLDAIRKGLPDSMEKALTSLLQFSKDALNTPDYSGAVTLMAQQWPLDSIAALLTTKTLPAELMNNLLAIIKLFSSLKETQVTALLLASTLKPQLTADKFQQVISDIPTERINDPLALALHYELTGSLRKAKSAYEELLANIPDHPIAGVRAACLLLAEAERNGDSDIITTAMNYLLKSALNGNESAKMVILAFTNSKDPAVRSYAHLYAAAWYLKTEKNQKDFLKAIDHIESTAQSTDAYQQALQLLECRQHNAQLIVHPPSKERSKGLQARMRSMNTYNSKTHSIPAADAYSLGVRMLYGADGIPYNPNQAMQLLQRASEDGDYENRTRLHLQLCNLVSG</sequence>
<evidence type="ECO:0000313" key="1">
    <source>
        <dbReference type="EMBL" id="KEI71935.1"/>
    </source>
</evidence>
<name>A0A081KCQ9_9GAMM</name>
<dbReference type="AlphaFoldDB" id="A0A081KCQ9"/>
<proteinExistence type="predicted"/>
<gene>
    <name evidence="1" type="ORF">GV64_15420</name>
</gene>
<organism evidence="1 2">
    <name type="scientific">Endozoicomonas elysicola</name>
    <dbReference type="NCBI Taxonomy" id="305900"/>
    <lineage>
        <taxon>Bacteria</taxon>
        <taxon>Pseudomonadati</taxon>
        <taxon>Pseudomonadota</taxon>
        <taxon>Gammaproteobacteria</taxon>
        <taxon>Oceanospirillales</taxon>
        <taxon>Endozoicomonadaceae</taxon>
        <taxon>Endozoicomonas</taxon>
    </lineage>
</organism>
<protein>
    <submittedName>
        <fullName evidence="1">Uncharacterized protein</fullName>
    </submittedName>
</protein>
<feature type="non-terminal residue" evidence="1">
    <location>
        <position position="1"/>
    </location>
</feature>